<dbReference type="PROSITE" id="PS00615">
    <property type="entry name" value="C_TYPE_LECTIN_1"/>
    <property type="match status" value="1"/>
</dbReference>
<dbReference type="PRINTS" id="PR01504">
    <property type="entry name" value="PNCREATITSAP"/>
</dbReference>
<dbReference type="InterPro" id="IPR016187">
    <property type="entry name" value="CTDL_fold"/>
</dbReference>
<protein>
    <recommendedName>
        <fullName evidence="3">C-type lectin domain-containing protein</fullName>
    </recommendedName>
</protein>
<sequence>MISCSHSLSDYFFVCSLLTLFNVFPQMTSVFPFALLLCLSSGLLTAYGAARCPPGWTQFGSRCFAFYIQTKTWIEAETFCQTAGGNLASIHTAAEHKFIKDFINQVTGTQTTSWIGGTDAVKVFTWLWTDGSKFNYKSFNAGEPNNNTGAEFCLVMNWNWGVESNWNDLACINQLSFVCSKNSV</sequence>
<keyword evidence="2" id="KW-0472">Membrane</keyword>
<evidence type="ECO:0000256" key="2">
    <source>
        <dbReference type="SAM" id="Phobius"/>
    </source>
</evidence>
<dbReference type="Ensembl" id="ENSSLUT00000056734.1">
    <property type="protein sequence ID" value="ENSSLUP00000055124.1"/>
    <property type="gene ID" value="ENSSLUG00000023796.1"/>
</dbReference>
<reference evidence="4" key="2">
    <citation type="submission" date="2025-09" db="UniProtKB">
        <authorList>
            <consortium name="Ensembl"/>
        </authorList>
    </citation>
    <scope>IDENTIFICATION</scope>
</reference>
<dbReference type="InterPro" id="IPR001304">
    <property type="entry name" value="C-type_lectin-like"/>
</dbReference>
<dbReference type="SUPFAM" id="SSF56436">
    <property type="entry name" value="C-type lectin-like"/>
    <property type="match status" value="1"/>
</dbReference>
<dbReference type="SMART" id="SM00034">
    <property type="entry name" value="CLECT"/>
    <property type="match status" value="1"/>
</dbReference>
<dbReference type="InterPro" id="IPR050111">
    <property type="entry name" value="C-type_lectin/snaclec_domain"/>
</dbReference>
<keyword evidence="1" id="KW-1015">Disulfide bond</keyword>
<keyword evidence="2" id="KW-0812">Transmembrane</keyword>
<dbReference type="GeneTree" id="ENSGT00940000162818"/>
<dbReference type="Gene3D" id="3.10.100.10">
    <property type="entry name" value="Mannose-Binding Protein A, subunit A"/>
    <property type="match status" value="1"/>
</dbReference>
<evidence type="ECO:0000313" key="4">
    <source>
        <dbReference type="Ensembl" id="ENSSLUP00000055124.1"/>
    </source>
</evidence>
<feature type="transmembrane region" description="Helical" evidence="2">
    <location>
        <begin position="7"/>
        <end position="24"/>
    </location>
</feature>
<accession>A0A8D0DCJ0</accession>
<keyword evidence="5" id="KW-1185">Reference proteome</keyword>
<evidence type="ECO:0000256" key="1">
    <source>
        <dbReference type="ARBA" id="ARBA00023157"/>
    </source>
</evidence>
<dbReference type="Proteomes" id="UP000694568">
    <property type="component" value="Unplaced"/>
</dbReference>
<dbReference type="AlphaFoldDB" id="A0A8D0DCJ0"/>
<dbReference type="PANTHER" id="PTHR22803">
    <property type="entry name" value="MANNOSE, PHOSPHOLIPASE, LECTIN RECEPTOR RELATED"/>
    <property type="match status" value="1"/>
</dbReference>
<dbReference type="InterPro" id="IPR018378">
    <property type="entry name" value="C-type_lectin_CS"/>
</dbReference>
<keyword evidence="2" id="KW-1133">Transmembrane helix</keyword>
<evidence type="ECO:0000313" key="5">
    <source>
        <dbReference type="Proteomes" id="UP000694568"/>
    </source>
</evidence>
<dbReference type="Pfam" id="PF00059">
    <property type="entry name" value="Lectin_C"/>
    <property type="match status" value="1"/>
</dbReference>
<organism evidence="4 5">
    <name type="scientific">Sander lucioperca</name>
    <name type="common">Pike-perch</name>
    <name type="synonym">Perca lucioperca</name>
    <dbReference type="NCBI Taxonomy" id="283035"/>
    <lineage>
        <taxon>Eukaryota</taxon>
        <taxon>Metazoa</taxon>
        <taxon>Chordata</taxon>
        <taxon>Craniata</taxon>
        <taxon>Vertebrata</taxon>
        <taxon>Euteleostomi</taxon>
        <taxon>Actinopterygii</taxon>
        <taxon>Neopterygii</taxon>
        <taxon>Teleostei</taxon>
        <taxon>Neoteleostei</taxon>
        <taxon>Acanthomorphata</taxon>
        <taxon>Eupercaria</taxon>
        <taxon>Perciformes</taxon>
        <taxon>Percoidei</taxon>
        <taxon>Percidae</taxon>
        <taxon>Luciopercinae</taxon>
        <taxon>Sander</taxon>
    </lineage>
</organism>
<proteinExistence type="predicted"/>
<evidence type="ECO:0000259" key="3">
    <source>
        <dbReference type="PROSITE" id="PS50041"/>
    </source>
</evidence>
<dbReference type="PROSITE" id="PS50041">
    <property type="entry name" value="C_TYPE_LECTIN_2"/>
    <property type="match status" value="1"/>
</dbReference>
<feature type="domain" description="C-type lectin" evidence="3">
    <location>
        <begin position="59"/>
        <end position="180"/>
    </location>
</feature>
<name>A0A8D0DCJ0_SANLU</name>
<reference evidence="4" key="1">
    <citation type="submission" date="2025-08" db="UniProtKB">
        <authorList>
            <consortium name="Ensembl"/>
        </authorList>
    </citation>
    <scope>IDENTIFICATION</scope>
</reference>
<dbReference type="InterPro" id="IPR016186">
    <property type="entry name" value="C-type_lectin-like/link_sf"/>
</dbReference>